<keyword evidence="6" id="KW-1185">Reference proteome</keyword>
<name>A0ABT9IP46_9MICC</name>
<comment type="caution">
    <text evidence="5">The sequence shown here is derived from an EMBL/GenBank/DDBJ whole genome shotgun (WGS) entry which is preliminary data.</text>
</comment>
<dbReference type="InterPro" id="IPR011856">
    <property type="entry name" value="tRNA_endonuc-like_dom_sf"/>
</dbReference>
<evidence type="ECO:0000313" key="6">
    <source>
        <dbReference type="Proteomes" id="UP001232725"/>
    </source>
</evidence>
<dbReference type="InterPro" id="IPR014883">
    <property type="entry name" value="VRR_NUC"/>
</dbReference>
<evidence type="ECO:0000256" key="2">
    <source>
        <dbReference type="ARBA" id="ARBA00022722"/>
    </source>
</evidence>
<gene>
    <name evidence="5" type="ORF">Q9R02_07010</name>
</gene>
<comment type="cofactor">
    <cofactor evidence="1">
        <name>Mg(2+)</name>
        <dbReference type="ChEBI" id="CHEBI:18420"/>
    </cofactor>
</comment>
<organism evidence="5 6">
    <name type="scientific">Arthrobacter horti</name>
    <dbReference type="NCBI Taxonomy" id="3068273"/>
    <lineage>
        <taxon>Bacteria</taxon>
        <taxon>Bacillati</taxon>
        <taxon>Actinomycetota</taxon>
        <taxon>Actinomycetes</taxon>
        <taxon>Micrococcales</taxon>
        <taxon>Micrococcaceae</taxon>
        <taxon>Arthrobacter</taxon>
    </lineage>
</organism>
<dbReference type="Proteomes" id="UP001232725">
    <property type="component" value="Unassembled WGS sequence"/>
</dbReference>
<evidence type="ECO:0000256" key="1">
    <source>
        <dbReference type="ARBA" id="ARBA00001946"/>
    </source>
</evidence>
<keyword evidence="3" id="KW-0378">Hydrolase</keyword>
<evidence type="ECO:0000313" key="5">
    <source>
        <dbReference type="EMBL" id="MDP5226895.1"/>
    </source>
</evidence>
<reference evidence="5 6" key="1">
    <citation type="submission" date="2023-08" db="EMBL/GenBank/DDBJ databases">
        <title>Arthrobacter horti sp. nov., isolated from forest soil.</title>
        <authorList>
            <person name="Park M."/>
        </authorList>
    </citation>
    <scope>NUCLEOTIDE SEQUENCE [LARGE SCALE GENOMIC DNA]</scope>
    <source>
        <strain evidence="5 6">YJM1</strain>
    </source>
</reference>
<sequence length="99" mass="10951">MREQKVEAHLLARCREVGFLCWKFTSPGRAGVPDRVVVAPTGTVFVETKRPGGKLRRLQEQTIEKMRRAGAEVHVVDTVAGVDVLVERLVLRTPTAVSS</sequence>
<keyword evidence="2" id="KW-0540">Nuclease</keyword>
<evidence type="ECO:0000259" key="4">
    <source>
        <dbReference type="SMART" id="SM00990"/>
    </source>
</evidence>
<dbReference type="RefSeq" id="WP_305995941.1">
    <property type="nucleotide sequence ID" value="NZ_JAVALS010000003.1"/>
</dbReference>
<dbReference type="EMBL" id="JAVALS010000003">
    <property type="protein sequence ID" value="MDP5226895.1"/>
    <property type="molecule type" value="Genomic_DNA"/>
</dbReference>
<dbReference type="Pfam" id="PF08774">
    <property type="entry name" value="VRR_NUC"/>
    <property type="match status" value="1"/>
</dbReference>
<protein>
    <submittedName>
        <fullName evidence="5">VRR-NUC domain-containing protein</fullName>
    </submittedName>
</protein>
<dbReference type="Gene3D" id="3.40.1350.10">
    <property type="match status" value="1"/>
</dbReference>
<accession>A0ABT9IP46</accession>
<feature type="domain" description="VRR-NUC" evidence="4">
    <location>
        <begin position="1"/>
        <end position="80"/>
    </location>
</feature>
<dbReference type="SMART" id="SM00990">
    <property type="entry name" value="VRR_NUC"/>
    <property type="match status" value="1"/>
</dbReference>
<proteinExistence type="predicted"/>
<evidence type="ECO:0000256" key="3">
    <source>
        <dbReference type="ARBA" id="ARBA00022801"/>
    </source>
</evidence>